<dbReference type="PROSITE" id="PS50005">
    <property type="entry name" value="TPR"/>
    <property type="match status" value="2"/>
</dbReference>
<feature type="non-terminal residue" evidence="5">
    <location>
        <position position="1"/>
    </location>
</feature>
<dbReference type="AlphaFoldDB" id="A0AAV0ID99"/>
<feature type="compositionally biased region" description="Basic and acidic residues" evidence="4">
    <location>
        <begin position="371"/>
        <end position="392"/>
    </location>
</feature>
<dbReference type="GO" id="GO:0016020">
    <property type="term" value="C:membrane"/>
    <property type="evidence" value="ECO:0007669"/>
    <property type="project" value="TreeGrafter"/>
</dbReference>
<sequence>CPYLICLYPLLSRRCSQFSSPNLIPVSMANLKSNSPFSRRIVRAFLDFLDSVEPAPGVDAESLEVARECLAGAFKLDVNSADDPIQPGLLVNLFRSLDSNDRNPADGQRSKVHQEEDGTRQPGGVGMSNDELFGQFFAALEKIHFFKATPDGKDDSIQLDKATRLFHEALNEMERSGCQSYNRNSLAEALKSQGNKALQLKRYYDAIELYSCAIALCEKNAVYYCNRAAAYTQVQKYAEAIRDCLKSIEIDPSYSKAYSRLGFVYYAQGNYRDAIDKGFNKALQLDPKNASMIENIQAAEEKLKEEQSWGQNSSSSGFPPPFGSSSSGVPPPFGSSSSGVPPPFGSMPFDPSSIPMNFANMMRNVMPDVQHTGEHHEQGGHGESRTAPDEPHQQPGAGIGGSMNINLGEMMPDELRGALRSAMEMFSGAAPPPTGKADQSSSSGRSATH</sequence>
<dbReference type="FunFam" id="1.25.40.10:FF:000330">
    <property type="entry name" value="Tetratricopeptide repeat (TPR)-like superfamily protein"/>
    <property type="match status" value="1"/>
</dbReference>
<feature type="repeat" description="TPR" evidence="3">
    <location>
        <begin position="221"/>
        <end position="254"/>
    </location>
</feature>
<feature type="compositionally biased region" description="Low complexity" evidence="4">
    <location>
        <begin position="313"/>
        <end position="339"/>
    </location>
</feature>
<dbReference type="PANTHER" id="PTHR45831:SF2">
    <property type="entry name" value="LD24721P"/>
    <property type="match status" value="1"/>
</dbReference>
<evidence type="ECO:0000256" key="4">
    <source>
        <dbReference type="SAM" id="MobiDB-lite"/>
    </source>
</evidence>
<dbReference type="InterPro" id="IPR047150">
    <property type="entry name" value="SGT"/>
</dbReference>
<dbReference type="GO" id="GO:0060090">
    <property type="term" value="F:molecular adaptor activity"/>
    <property type="evidence" value="ECO:0007669"/>
    <property type="project" value="TreeGrafter"/>
</dbReference>
<feature type="region of interest" description="Disordered" evidence="4">
    <location>
        <begin position="420"/>
        <end position="449"/>
    </location>
</feature>
<dbReference type="PANTHER" id="PTHR45831">
    <property type="entry name" value="LD24721P"/>
    <property type="match status" value="1"/>
</dbReference>
<evidence type="ECO:0008006" key="7">
    <source>
        <dbReference type="Google" id="ProtNLM"/>
    </source>
</evidence>
<name>A0AAV0ID99_9ROSI</name>
<keyword evidence="2 3" id="KW-0802">TPR repeat</keyword>
<dbReference type="InterPro" id="IPR019734">
    <property type="entry name" value="TPR_rpt"/>
</dbReference>
<dbReference type="Gene3D" id="1.25.40.10">
    <property type="entry name" value="Tetratricopeptide repeat domain"/>
    <property type="match status" value="1"/>
</dbReference>
<dbReference type="GO" id="GO:0072380">
    <property type="term" value="C:TRC complex"/>
    <property type="evidence" value="ECO:0007669"/>
    <property type="project" value="TreeGrafter"/>
</dbReference>
<comment type="caution">
    <text evidence="5">The sequence shown here is derived from an EMBL/GenBank/DDBJ whole genome shotgun (WGS) entry which is preliminary data.</text>
</comment>
<feature type="compositionally biased region" description="Basic and acidic residues" evidence="4">
    <location>
        <begin position="102"/>
        <end position="119"/>
    </location>
</feature>
<dbReference type="Pfam" id="PF07719">
    <property type="entry name" value="TPR_2"/>
    <property type="match status" value="1"/>
</dbReference>
<dbReference type="SMART" id="SM00028">
    <property type="entry name" value="TPR"/>
    <property type="match status" value="3"/>
</dbReference>
<feature type="region of interest" description="Disordered" evidence="4">
    <location>
        <begin position="102"/>
        <end position="125"/>
    </location>
</feature>
<dbReference type="Pfam" id="PF00515">
    <property type="entry name" value="TPR_1"/>
    <property type="match status" value="1"/>
</dbReference>
<proteinExistence type="predicted"/>
<dbReference type="InterPro" id="IPR013105">
    <property type="entry name" value="TPR_2"/>
</dbReference>
<dbReference type="InterPro" id="IPR011990">
    <property type="entry name" value="TPR-like_helical_dom_sf"/>
</dbReference>
<dbReference type="EMBL" id="CAMGYJ010000003">
    <property type="protein sequence ID" value="CAI0395582.1"/>
    <property type="molecule type" value="Genomic_DNA"/>
</dbReference>
<dbReference type="GO" id="GO:0006620">
    <property type="term" value="P:post-translational protein targeting to endoplasmic reticulum membrane"/>
    <property type="evidence" value="ECO:0007669"/>
    <property type="project" value="TreeGrafter"/>
</dbReference>
<evidence type="ECO:0000256" key="3">
    <source>
        <dbReference type="PROSITE-ProRule" id="PRU00339"/>
    </source>
</evidence>
<feature type="compositionally biased region" description="Polar residues" evidence="4">
    <location>
        <begin position="437"/>
        <end position="449"/>
    </location>
</feature>
<protein>
    <recommendedName>
        <fullName evidence="7">SGTA homodimerisation domain-containing protein</fullName>
    </recommendedName>
</protein>
<feature type="repeat" description="TPR" evidence="3">
    <location>
        <begin position="255"/>
        <end position="289"/>
    </location>
</feature>
<keyword evidence="6" id="KW-1185">Reference proteome</keyword>
<evidence type="ECO:0000313" key="5">
    <source>
        <dbReference type="EMBL" id="CAI0395582.1"/>
    </source>
</evidence>
<feature type="region of interest" description="Disordered" evidence="4">
    <location>
        <begin position="371"/>
        <end position="408"/>
    </location>
</feature>
<evidence type="ECO:0000256" key="2">
    <source>
        <dbReference type="ARBA" id="ARBA00022803"/>
    </source>
</evidence>
<evidence type="ECO:0000256" key="1">
    <source>
        <dbReference type="ARBA" id="ARBA00022737"/>
    </source>
</evidence>
<reference evidence="5" key="1">
    <citation type="submission" date="2022-08" db="EMBL/GenBank/DDBJ databases">
        <authorList>
            <person name="Gutierrez-Valencia J."/>
        </authorList>
    </citation>
    <scope>NUCLEOTIDE SEQUENCE</scope>
</reference>
<organism evidence="5 6">
    <name type="scientific">Linum tenue</name>
    <dbReference type="NCBI Taxonomy" id="586396"/>
    <lineage>
        <taxon>Eukaryota</taxon>
        <taxon>Viridiplantae</taxon>
        <taxon>Streptophyta</taxon>
        <taxon>Embryophyta</taxon>
        <taxon>Tracheophyta</taxon>
        <taxon>Spermatophyta</taxon>
        <taxon>Magnoliopsida</taxon>
        <taxon>eudicotyledons</taxon>
        <taxon>Gunneridae</taxon>
        <taxon>Pentapetalae</taxon>
        <taxon>rosids</taxon>
        <taxon>fabids</taxon>
        <taxon>Malpighiales</taxon>
        <taxon>Linaceae</taxon>
        <taxon>Linum</taxon>
    </lineage>
</organism>
<keyword evidence="1" id="KW-0677">Repeat</keyword>
<dbReference type="SUPFAM" id="SSF48452">
    <property type="entry name" value="TPR-like"/>
    <property type="match status" value="1"/>
</dbReference>
<dbReference type="Proteomes" id="UP001154282">
    <property type="component" value="Unassembled WGS sequence"/>
</dbReference>
<accession>A0AAV0ID99</accession>
<evidence type="ECO:0000313" key="6">
    <source>
        <dbReference type="Proteomes" id="UP001154282"/>
    </source>
</evidence>
<gene>
    <name evidence="5" type="ORF">LITE_LOCUS8777</name>
</gene>
<dbReference type="Gene3D" id="1.20.5.420">
    <property type="entry name" value="Immunoglobulin FC, subunit C"/>
    <property type="match status" value="1"/>
</dbReference>
<feature type="region of interest" description="Disordered" evidence="4">
    <location>
        <begin position="301"/>
        <end position="348"/>
    </location>
</feature>